<dbReference type="STRING" id="407036.SAMN05216243_1540"/>
<dbReference type="InterPro" id="IPR011051">
    <property type="entry name" value="RmlC_Cupin_sf"/>
</dbReference>
<evidence type="ECO:0000256" key="1">
    <source>
        <dbReference type="ARBA" id="ARBA00022723"/>
    </source>
</evidence>
<keyword evidence="4" id="KW-1185">Reference proteome</keyword>
<dbReference type="InterPro" id="IPR014710">
    <property type="entry name" value="RmlC-like_jellyroll"/>
</dbReference>
<dbReference type="Proteomes" id="UP000198694">
    <property type="component" value="Unassembled WGS sequence"/>
</dbReference>
<dbReference type="SUPFAM" id="SSF51182">
    <property type="entry name" value="RmlC-like cupins"/>
    <property type="match status" value="1"/>
</dbReference>
<evidence type="ECO:0000313" key="3">
    <source>
        <dbReference type="EMBL" id="SDK00552.1"/>
    </source>
</evidence>
<keyword evidence="1" id="KW-0479">Metal-binding</keyword>
<dbReference type="RefSeq" id="WP_093212721.1">
    <property type="nucleotide sequence ID" value="NZ_FNFL01000002.1"/>
</dbReference>
<evidence type="ECO:0000313" key="4">
    <source>
        <dbReference type="Proteomes" id="UP000198694"/>
    </source>
</evidence>
<name>A0A1G8YCG8_9BACI</name>
<organism evidence="3 4">
    <name type="scientific">Sediminibacillus albus</name>
    <dbReference type="NCBI Taxonomy" id="407036"/>
    <lineage>
        <taxon>Bacteria</taxon>
        <taxon>Bacillati</taxon>
        <taxon>Bacillota</taxon>
        <taxon>Bacilli</taxon>
        <taxon>Bacillales</taxon>
        <taxon>Bacillaceae</taxon>
        <taxon>Sediminibacillus</taxon>
    </lineage>
</organism>
<dbReference type="Pfam" id="PF07883">
    <property type="entry name" value="Cupin_2"/>
    <property type="match status" value="1"/>
</dbReference>
<dbReference type="GO" id="GO:0016853">
    <property type="term" value="F:isomerase activity"/>
    <property type="evidence" value="ECO:0007669"/>
    <property type="project" value="UniProtKB-KW"/>
</dbReference>
<protein>
    <submittedName>
        <fullName evidence="3">Mannose-6-phosphate isomerase, cupin superfamily</fullName>
    </submittedName>
</protein>
<feature type="domain" description="Cupin type-2" evidence="2">
    <location>
        <begin position="185"/>
        <end position="253"/>
    </location>
</feature>
<accession>A0A1G8YCG8</accession>
<dbReference type="GO" id="GO:0046872">
    <property type="term" value="F:metal ion binding"/>
    <property type="evidence" value="ECO:0007669"/>
    <property type="project" value="UniProtKB-KW"/>
</dbReference>
<dbReference type="PANTHER" id="PTHR35848">
    <property type="entry name" value="OXALATE-BINDING PROTEIN"/>
    <property type="match status" value="1"/>
</dbReference>
<dbReference type="OrthoDB" id="9798709at2"/>
<dbReference type="AlphaFoldDB" id="A0A1G8YCG8"/>
<evidence type="ECO:0000259" key="2">
    <source>
        <dbReference type="Pfam" id="PF07883"/>
    </source>
</evidence>
<proteinExistence type="predicted"/>
<dbReference type="Gene3D" id="2.60.120.10">
    <property type="entry name" value="Jelly Rolls"/>
    <property type="match status" value="1"/>
</dbReference>
<dbReference type="EMBL" id="FNFL01000002">
    <property type="protein sequence ID" value="SDK00552.1"/>
    <property type="molecule type" value="Genomic_DNA"/>
</dbReference>
<dbReference type="CDD" id="cd02440">
    <property type="entry name" value="AdoMet_MTases"/>
    <property type="match status" value="1"/>
</dbReference>
<dbReference type="PANTHER" id="PTHR35848:SF6">
    <property type="entry name" value="CUPIN TYPE-2 DOMAIN-CONTAINING PROTEIN"/>
    <property type="match status" value="1"/>
</dbReference>
<reference evidence="3 4" key="1">
    <citation type="submission" date="2016-10" db="EMBL/GenBank/DDBJ databases">
        <authorList>
            <person name="de Groot N.N."/>
        </authorList>
    </citation>
    <scope>NUCLEOTIDE SEQUENCE [LARGE SCALE GENOMIC DNA]</scope>
    <source>
        <strain evidence="3 4">CGMCC 1.6502</strain>
    </source>
</reference>
<sequence>MPILFSFGLTCNLKTAKNDLVTWNSYSKASLKDHIYTFTGFHADFNGGTSTVIEKAGGEVLGIAFDINEEQIEIIKKNDYGYQLKQKEIYIADKKVTAYIMEPLVIEELSEPSLSYFEGVKTALSQHYPKEIVSRYLDRALKRTKKTGINLQKYNPKSYKNEYGSLLRRIYPWETTLNSPFGSGIIIVPPGESTEPHCHDEEETFIILEGEGVINVDNEKEKVYSEDVVYFEPFSVHSLYNSGSKDLKFLAIWWGAVGVEQYSLENKHWKQ</sequence>
<dbReference type="InterPro" id="IPR013096">
    <property type="entry name" value="Cupin_2"/>
</dbReference>
<keyword evidence="3" id="KW-0413">Isomerase</keyword>
<dbReference type="Gene3D" id="3.10.490.10">
    <property type="entry name" value="Gamma-glutamyl cyclotransferase-like"/>
    <property type="match status" value="1"/>
</dbReference>
<gene>
    <name evidence="3" type="ORF">SAMN05216243_1540</name>
</gene>
<dbReference type="InterPro" id="IPR051610">
    <property type="entry name" value="GPI/OXD"/>
</dbReference>